<sequence>MFSDESRLCLRHLDRRVNSNIFWWGGISFTGNMRLVNIGGNLNAERYRDEILQPVAFPYLHSLGPSLPSRRTRLDLHIEGFIRGYLQNVGVERMEWPACSPDLNPIEQWWDQLGNISECSNKNPAY</sequence>
<evidence type="ECO:0008006" key="3">
    <source>
        <dbReference type="Google" id="ProtNLM"/>
    </source>
</evidence>
<reference evidence="1" key="2">
    <citation type="submission" date="2025-09" db="UniProtKB">
        <authorList>
            <consortium name="Ensembl"/>
        </authorList>
    </citation>
    <scope>IDENTIFICATION</scope>
</reference>
<dbReference type="AlphaFoldDB" id="A0A8C5B5F2"/>
<dbReference type="InterPro" id="IPR036397">
    <property type="entry name" value="RNaseH_sf"/>
</dbReference>
<reference evidence="1" key="1">
    <citation type="submission" date="2025-08" db="UniProtKB">
        <authorList>
            <consortium name="Ensembl"/>
        </authorList>
    </citation>
    <scope>IDENTIFICATION</scope>
</reference>
<evidence type="ECO:0000313" key="1">
    <source>
        <dbReference type="Ensembl" id="ENSGMOP00000041677.1"/>
    </source>
</evidence>
<proteinExistence type="predicted"/>
<protein>
    <recommendedName>
        <fullName evidence="3">Tc1-like transposase DDE domain-containing protein</fullName>
    </recommendedName>
</protein>
<evidence type="ECO:0000313" key="2">
    <source>
        <dbReference type="Proteomes" id="UP000694546"/>
    </source>
</evidence>
<dbReference type="GO" id="GO:0003676">
    <property type="term" value="F:nucleic acid binding"/>
    <property type="evidence" value="ECO:0007669"/>
    <property type="project" value="InterPro"/>
</dbReference>
<dbReference type="Gene3D" id="3.30.420.10">
    <property type="entry name" value="Ribonuclease H-like superfamily/Ribonuclease H"/>
    <property type="match status" value="1"/>
</dbReference>
<dbReference type="Proteomes" id="UP000694546">
    <property type="component" value="Chromosome 14"/>
</dbReference>
<name>A0A8C5B5F2_GADMO</name>
<organism evidence="1 2">
    <name type="scientific">Gadus morhua</name>
    <name type="common">Atlantic cod</name>
    <dbReference type="NCBI Taxonomy" id="8049"/>
    <lineage>
        <taxon>Eukaryota</taxon>
        <taxon>Metazoa</taxon>
        <taxon>Chordata</taxon>
        <taxon>Craniata</taxon>
        <taxon>Vertebrata</taxon>
        <taxon>Euteleostomi</taxon>
        <taxon>Actinopterygii</taxon>
        <taxon>Neopterygii</taxon>
        <taxon>Teleostei</taxon>
        <taxon>Neoteleostei</taxon>
        <taxon>Acanthomorphata</taxon>
        <taxon>Zeiogadaria</taxon>
        <taxon>Gadariae</taxon>
        <taxon>Gadiformes</taxon>
        <taxon>Gadoidei</taxon>
        <taxon>Gadidae</taxon>
        <taxon>Gadus</taxon>
    </lineage>
</organism>
<accession>A0A8C5B5F2</accession>
<dbReference type="OMA" id="WPENIIF"/>
<keyword evidence="2" id="KW-1185">Reference proteome</keyword>
<dbReference type="GeneTree" id="ENSGT00940000177383"/>
<dbReference type="Ensembl" id="ENSGMOT00000060810.1">
    <property type="protein sequence ID" value="ENSGMOP00000041677.1"/>
    <property type="gene ID" value="ENSGMOG00000028714.1"/>
</dbReference>